<dbReference type="Proteomes" id="UP000054097">
    <property type="component" value="Unassembled WGS sequence"/>
</dbReference>
<dbReference type="AlphaFoldDB" id="A0A0C3BLL1"/>
<dbReference type="PANTHER" id="PTHR35179:SF2">
    <property type="entry name" value="START DOMAIN-CONTAINING PROTEIN"/>
    <property type="match status" value="1"/>
</dbReference>
<dbReference type="OrthoDB" id="420564at2759"/>
<keyword evidence="2" id="KW-1185">Reference proteome</keyword>
<dbReference type="PANTHER" id="PTHR35179">
    <property type="entry name" value="PROTEIN CBG02620"/>
    <property type="match status" value="1"/>
</dbReference>
<organism evidence="1 2">
    <name type="scientific">Serendipita vermifera MAFF 305830</name>
    <dbReference type="NCBI Taxonomy" id="933852"/>
    <lineage>
        <taxon>Eukaryota</taxon>
        <taxon>Fungi</taxon>
        <taxon>Dikarya</taxon>
        <taxon>Basidiomycota</taxon>
        <taxon>Agaricomycotina</taxon>
        <taxon>Agaricomycetes</taxon>
        <taxon>Sebacinales</taxon>
        <taxon>Serendipitaceae</taxon>
        <taxon>Serendipita</taxon>
    </lineage>
</organism>
<name>A0A0C3BLL1_SERVB</name>
<accession>A0A0C3BLL1</accession>
<protein>
    <recommendedName>
        <fullName evidence="3">Decapping nuclease</fullName>
    </recommendedName>
</protein>
<reference evidence="2" key="2">
    <citation type="submission" date="2015-01" db="EMBL/GenBank/DDBJ databases">
        <title>Evolutionary Origins and Diversification of the Mycorrhizal Mutualists.</title>
        <authorList>
            <consortium name="DOE Joint Genome Institute"/>
            <consortium name="Mycorrhizal Genomics Consortium"/>
            <person name="Kohler A."/>
            <person name="Kuo A."/>
            <person name="Nagy L.G."/>
            <person name="Floudas D."/>
            <person name="Copeland A."/>
            <person name="Barry K.W."/>
            <person name="Cichocki N."/>
            <person name="Veneault-Fourrey C."/>
            <person name="LaButti K."/>
            <person name="Lindquist E.A."/>
            <person name="Lipzen A."/>
            <person name="Lundell T."/>
            <person name="Morin E."/>
            <person name="Murat C."/>
            <person name="Riley R."/>
            <person name="Ohm R."/>
            <person name="Sun H."/>
            <person name="Tunlid A."/>
            <person name="Henrissat B."/>
            <person name="Grigoriev I.V."/>
            <person name="Hibbett D.S."/>
            <person name="Martin F."/>
        </authorList>
    </citation>
    <scope>NUCLEOTIDE SEQUENCE [LARGE SCALE GENOMIC DNA]</scope>
    <source>
        <strain evidence="2">MAFF 305830</strain>
    </source>
</reference>
<sequence>MSLHKNLSKAPLKSLVAPLDVPSVPLEGFSTLASFSWINSPEVPTLAIPGDPPKWIEPQLPLRLPQDQGTRYIDHTGDQCEKANVSRLMPLFQSVEHCAPSFDFKELNLICNRNNLRNLLRWIEGRPKKDFRIDLHLVNDNNTLVMLQYEIEFTEYVSLGQFRGYGDNFRKKTVRFPSAQVKHNRVVTYRFGQFRVLMTHKVEAHVENRDYDDNLESLMSSLSVQDATENTTKSKIVGPDSLPVRRTADKVKEYEFIEIKTMAQRKPVDWAEFYPQIYLSQTKLLYAALHSRGEFVTIDKYKTDDLKLVEYKKSMEKSLGQLVEFLRRLVTSLKAVGNGPWALVCVEGNMTLHDSTDATLPDVILSKF</sequence>
<evidence type="ECO:0000313" key="2">
    <source>
        <dbReference type="Proteomes" id="UP000054097"/>
    </source>
</evidence>
<dbReference type="EMBL" id="KN824279">
    <property type="protein sequence ID" value="KIM32944.1"/>
    <property type="molecule type" value="Genomic_DNA"/>
</dbReference>
<evidence type="ECO:0000313" key="1">
    <source>
        <dbReference type="EMBL" id="KIM32944.1"/>
    </source>
</evidence>
<gene>
    <name evidence="1" type="ORF">M408DRAFT_326640</name>
</gene>
<reference evidence="1 2" key="1">
    <citation type="submission" date="2014-04" db="EMBL/GenBank/DDBJ databases">
        <authorList>
            <consortium name="DOE Joint Genome Institute"/>
            <person name="Kuo A."/>
            <person name="Zuccaro A."/>
            <person name="Kohler A."/>
            <person name="Nagy L.G."/>
            <person name="Floudas D."/>
            <person name="Copeland A."/>
            <person name="Barry K.W."/>
            <person name="Cichocki N."/>
            <person name="Veneault-Fourrey C."/>
            <person name="LaButti K."/>
            <person name="Lindquist E.A."/>
            <person name="Lipzen A."/>
            <person name="Lundell T."/>
            <person name="Morin E."/>
            <person name="Murat C."/>
            <person name="Sun H."/>
            <person name="Tunlid A."/>
            <person name="Henrissat B."/>
            <person name="Grigoriev I.V."/>
            <person name="Hibbett D.S."/>
            <person name="Martin F."/>
            <person name="Nordberg H.P."/>
            <person name="Cantor M.N."/>
            <person name="Hua S.X."/>
        </authorList>
    </citation>
    <scope>NUCLEOTIDE SEQUENCE [LARGE SCALE GENOMIC DNA]</scope>
    <source>
        <strain evidence="1 2">MAFF 305830</strain>
    </source>
</reference>
<dbReference type="HOGENOM" id="CLU_030046_0_1_1"/>
<evidence type="ECO:0008006" key="3">
    <source>
        <dbReference type="Google" id="ProtNLM"/>
    </source>
</evidence>
<proteinExistence type="predicted"/>
<dbReference type="STRING" id="933852.A0A0C3BLL1"/>